<evidence type="ECO:0000313" key="1">
    <source>
        <dbReference type="EMBL" id="HDI82630.1"/>
    </source>
</evidence>
<dbReference type="Proteomes" id="UP000885847">
    <property type="component" value="Unassembled WGS sequence"/>
</dbReference>
<dbReference type="InterPro" id="IPR027417">
    <property type="entry name" value="P-loop_NTPase"/>
</dbReference>
<organism evidence="1">
    <name type="scientific">candidate division WOR-3 bacterium</name>
    <dbReference type="NCBI Taxonomy" id="2052148"/>
    <lineage>
        <taxon>Bacteria</taxon>
        <taxon>Bacteria division WOR-3</taxon>
    </lineage>
</organism>
<reference evidence="1" key="1">
    <citation type="journal article" date="2020" name="mSystems">
        <title>Genome- and Community-Level Interaction Insights into Carbon Utilization and Element Cycling Functions of Hydrothermarchaeota in Hydrothermal Sediment.</title>
        <authorList>
            <person name="Zhou Z."/>
            <person name="Liu Y."/>
            <person name="Xu W."/>
            <person name="Pan J."/>
            <person name="Luo Z.H."/>
            <person name="Li M."/>
        </authorList>
    </citation>
    <scope>NUCLEOTIDE SEQUENCE [LARGE SCALE GENOMIC DNA]</scope>
    <source>
        <strain evidence="1">HyVt-102</strain>
    </source>
</reference>
<name>A0A7C0Z974_UNCW3</name>
<dbReference type="SUPFAM" id="SSF52540">
    <property type="entry name" value="P-loop containing nucleoside triphosphate hydrolases"/>
    <property type="match status" value="1"/>
</dbReference>
<comment type="caution">
    <text evidence="1">The sequence shown here is derived from an EMBL/GenBank/DDBJ whole genome shotgun (WGS) entry which is preliminary data.</text>
</comment>
<dbReference type="EMBL" id="DQWE01000108">
    <property type="protein sequence ID" value="HDI82630.1"/>
    <property type="molecule type" value="Genomic_DNA"/>
</dbReference>
<feature type="non-terminal residue" evidence="1">
    <location>
        <position position="283"/>
    </location>
</feature>
<protein>
    <submittedName>
        <fullName evidence="1">Uncharacterized protein</fullName>
    </submittedName>
</protein>
<sequence>MMDTYIFEFNKEIFDFLQKVVESPGKYNPVYIFGKPGSGKSTIIRSIFKPGEDVLLLKPSELADLTFPLKEEYRYVIILDIDLVSFNDDWVKKFFIQFQDWIDSGTQVIVTGSQPPDKLDIPERVLSEIRGGVSVGIKKLTGKDREEIVSKMFPYLSEDIRNSAIQSRSETIRELIGYIKSMEIGGGAEEKTEAHLEGEQFRDLVKSLEEDMPSITQERSIEEELREEYRAKLYVWEMKGFNCERLKKVIDGPIEDITREFVSFTTDVQRLVELQRRYGLIDP</sequence>
<dbReference type="AlphaFoldDB" id="A0A7C0Z974"/>
<dbReference type="Gene3D" id="3.40.50.300">
    <property type="entry name" value="P-loop containing nucleotide triphosphate hydrolases"/>
    <property type="match status" value="1"/>
</dbReference>
<accession>A0A7C0Z974</accession>
<proteinExistence type="predicted"/>
<gene>
    <name evidence="1" type="ORF">ENF18_02420</name>
</gene>